<proteinExistence type="predicted"/>
<comment type="caution">
    <text evidence="1">The sequence shown here is derived from an EMBL/GenBank/DDBJ whole genome shotgun (WGS) entry which is preliminary data.</text>
</comment>
<evidence type="ECO:0000313" key="1">
    <source>
        <dbReference type="EMBL" id="GAG88614.1"/>
    </source>
</evidence>
<reference evidence="1" key="1">
    <citation type="journal article" date="2014" name="Front. Microbiol.">
        <title>High frequency of phylogenetically diverse reductive dehalogenase-homologous genes in deep subseafloor sedimentary metagenomes.</title>
        <authorList>
            <person name="Kawai M."/>
            <person name="Futagami T."/>
            <person name="Toyoda A."/>
            <person name="Takaki Y."/>
            <person name="Nishi S."/>
            <person name="Hori S."/>
            <person name="Arai W."/>
            <person name="Tsubouchi T."/>
            <person name="Morono Y."/>
            <person name="Uchiyama I."/>
            <person name="Ito T."/>
            <person name="Fujiyama A."/>
            <person name="Inagaki F."/>
            <person name="Takami H."/>
        </authorList>
    </citation>
    <scope>NUCLEOTIDE SEQUENCE</scope>
    <source>
        <strain evidence="1">Expedition CK06-06</strain>
    </source>
</reference>
<sequence length="43" mass="4900">MLSKLLAENSAFLDIALWKKVKRSRQGFVFTDDENPLYVGIKG</sequence>
<feature type="non-terminal residue" evidence="1">
    <location>
        <position position="43"/>
    </location>
</feature>
<dbReference type="AlphaFoldDB" id="X1AZA2"/>
<gene>
    <name evidence="1" type="ORF">S01H4_26953</name>
</gene>
<accession>X1AZA2</accession>
<organism evidence="1">
    <name type="scientific">marine sediment metagenome</name>
    <dbReference type="NCBI Taxonomy" id="412755"/>
    <lineage>
        <taxon>unclassified sequences</taxon>
        <taxon>metagenomes</taxon>
        <taxon>ecological metagenomes</taxon>
    </lineage>
</organism>
<name>X1AZA2_9ZZZZ</name>
<dbReference type="EMBL" id="BART01013077">
    <property type="protein sequence ID" value="GAG88614.1"/>
    <property type="molecule type" value="Genomic_DNA"/>
</dbReference>
<protein>
    <submittedName>
        <fullName evidence="1">Uncharacterized protein</fullName>
    </submittedName>
</protein>